<dbReference type="Proteomes" id="UP001596263">
    <property type="component" value="Unassembled WGS sequence"/>
</dbReference>
<feature type="domain" description="Glycoside hydrolase family 29 N-terminal" evidence="7">
    <location>
        <begin position="4"/>
        <end position="319"/>
    </location>
</feature>
<dbReference type="InterPro" id="IPR000933">
    <property type="entry name" value="Glyco_hydro_29"/>
</dbReference>
<evidence type="ECO:0000256" key="2">
    <source>
        <dbReference type="ARBA" id="ARBA00007951"/>
    </source>
</evidence>
<keyword evidence="6" id="KW-0326">Glycosidase</keyword>
<dbReference type="Pfam" id="PF01120">
    <property type="entry name" value="Alpha_L_fucos"/>
    <property type="match status" value="1"/>
</dbReference>
<organism evidence="8 9">
    <name type="scientific">Streptomyces coerulescens</name>
    <dbReference type="NCBI Taxonomy" id="29304"/>
    <lineage>
        <taxon>Bacteria</taxon>
        <taxon>Bacillati</taxon>
        <taxon>Actinomycetota</taxon>
        <taxon>Actinomycetes</taxon>
        <taxon>Kitasatosporales</taxon>
        <taxon>Streptomycetaceae</taxon>
        <taxon>Streptomyces</taxon>
    </lineage>
</organism>
<dbReference type="PANTHER" id="PTHR10030">
    <property type="entry name" value="ALPHA-L-FUCOSIDASE"/>
    <property type="match status" value="1"/>
</dbReference>
<keyword evidence="5" id="KW-0378">Hydrolase</keyword>
<evidence type="ECO:0000313" key="8">
    <source>
        <dbReference type="EMBL" id="MFC5220667.1"/>
    </source>
</evidence>
<dbReference type="InterPro" id="IPR057739">
    <property type="entry name" value="Glyco_hydro_29_N"/>
</dbReference>
<accession>A0ABW0D0K0</accession>
<sequence>MTANTHASWFRGLGLGLFLHWGHASTRGWELSWQATGGVHLQEPALDPVPVRTYFDNAPSFRPERFDPTDWAEQAWQAGARYVVFTTKHHDGFAMFDTKLSDYSVTKTWGRDITGELVDAFRARGFRIGLYFSIVDWHHEDYPRLTDDAIAKPYRVGVYRRGTADQWAHYRRFMLGQLEEILTGYGDLDIVWLDGEFEHSPEEWDFAGIRELIRSHQPAALVNDRCVGHGDFTTPEQQLPVMAPDGPWEACMTMNSTWGHVPSDDTWKSPRALLHTLVETASMGGNLLLNVGPTAEGTFPPQAVQRLQALASWMERHGESIRGTQAGLNLWQFQGPSTRRVHPDGSSRLFLHLTMRPYEEITVRGIPVDRVRDVTLLATGEPLSWSTKAALQDIHAASTDPTGELRVTIPSAKLDDLCTVVAVDLNAEQ</sequence>
<reference evidence="9" key="1">
    <citation type="journal article" date="2019" name="Int. J. Syst. Evol. Microbiol.">
        <title>The Global Catalogue of Microorganisms (GCM) 10K type strain sequencing project: providing services to taxonomists for standard genome sequencing and annotation.</title>
        <authorList>
            <consortium name="The Broad Institute Genomics Platform"/>
            <consortium name="The Broad Institute Genome Sequencing Center for Infectious Disease"/>
            <person name="Wu L."/>
            <person name="Ma J."/>
        </authorList>
    </citation>
    <scope>NUCLEOTIDE SEQUENCE [LARGE SCALE GENOMIC DNA]</scope>
    <source>
        <strain evidence="9">KCTC 42586</strain>
    </source>
</reference>
<dbReference type="EMBL" id="JBHSKM010000052">
    <property type="protein sequence ID" value="MFC5220667.1"/>
    <property type="molecule type" value="Genomic_DNA"/>
</dbReference>
<evidence type="ECO:0000259" key="7">
    <source>
        <dbReference type="Pfam" id="PF01120"/>
    </source>
</evidence>
<keyword evidence="4" id="KW-0732">Signal</keyword>
<evidence type="ECO:0000256" key="1">
    <source>
        <dbReference type="ARBA" id="ARBA00004071"/>
    </source>
</evidence>
<evidence type="ECO:0000256" key="5">
    <source>
        <dbReference type="ARBA" id="ARBA00022801"/>
    </source>
</evidence>
<dbReference type="InterPro" id="IPR017853">
    <property type="entry name" value="GH"/>
</dbReference>
<dbReference type="RefSeq" id="WP_380865748.1">
    <property type="nucleotide sequence ID" value="NZ_JBHSKM010000052.1"/>
</dbReference>
<dbReference type="EC" id="3.2.1.51" evidence="3"/>
<evidence type="ECO:0000256" key="6">
    <source>
        <dbReference type="ARBA" id="ARBA00023295"/>
    </source>
</evidence>
<name>A0ABW0D0K0_STRCD</name>
<comment type="caution">
    <text evidence="8">The sequence shown here is derived from an EMBL/GenBank/DDBJ whole genome shotgun (WGS) entry which is preliminary data.</text>
</comment>
<proteinExistence type="inferred from homology"/>
<evidence type="ECO:0000256" key="4">
    <source>
        <dbReference type="ARBA" id="ARBA00022729"/>
    </source>
</evidence>
<dbReference type="Gene3D" id="3.20.20.80">
    <property type="entry name" value="Glycosidases"/>
    <property type="match status" value="1"/>
</dbReference>
<keyword evidence="9" id="KW-1185">Reference proteome</keyword>
<dbReference type="PANTHER" id="PTHR10030:SF37">
    <property type="entry name" value="ALPHA-L-FUCOSIDASE-RELATED"/>
    <property type="match status" value="1"/>
</dbReference>
<dbReference type="PIRSF" id="PIRSF001092">
    <property type="entry name" value="Alpha-L-fucosidase"/>
    <property type="match status" value="1"/>
</dbReference>
<evidence type="ECO:0000256" key="3">
    <source>
        <dbReference type="ARBA" id="ARBA00012662"/>
    </source>
</evidence>
<dbReference type="SUPFAM" id="SSF51445">
    <property type="entry name" value="(Trans)glycosidases"/>
    <property type="match status" value="1"/>
</dbReference>
<dbReference type="InterPro" id="IPR016286">
    <property type="entry name" value="FUC_metazoa-typ"/>
</dbReference>
<gene>
    <name evidence="8" type="ORF">ACFPQ9_43370</name>
</gene>
<dbReference type="PRINTS" id="PR00741">
    <property type="entry name" value="GLHYDRLASE29"/>
</dbReference>
<evidence type="ECO:0000313" key="9">
    <source>
        <dbReference type="Proteomes" id="UP001596263"/>
    </source>
</evidence>
<comment type="function">
    <text evidence="1">Alpha-L-fucosidase is responsible for hydrolyzing the alpha-1,6-linked fucose joined to the reducing-end N-acetylglucosamine of the carbohydrate moieties of glycoproteins.</text>
</comment>
<dbReference type="SMART" id="SM00812">
    <property type="entry name" value="Alpha_L_fucos"/>
    <property type="match status" value="1"/>
</dbReference>
<protein>
    <recommendedName>
        <fullName evidence="3">alpha-L-fucosidase</fullName>
        <ecNumber evidence="3">3.2.1.51</ecNumber>
    </recommendedName>
</protein>
<comment type="similarity">
    <text evidence="2">Belongs to the glycosyl hydrolase 29 family.</text>
</comment>